<evidence type="ECO:0000259" key="10">
    <source>
        <dbReference type="PROSITE" id="PS51192"/>
    </source>
</evidence>
<keyword evidence="6" id="KW-0378">Hydrolase</keyword>
<dbReference type="InterPro" id="IPR014001">
    <property type="entry name" value="Helicase_ATP-bd"/>
</dbReference>
<keyword evidence="5" id="KW-0547">Nucleotide-binding</keyword>
<dbReference type="EMBL" id="JBHRZF010000215">
    <property type="protein sequence ID" value="MFC3862784.1"/>
    <property type="molecule type" value="Genomic_DNA"/>
</dbReference>
<evidence type="ECO:0000256" key="3">
    <source>
        <dbReference type="ARBA" id="ARBA00022722"/>
    </source>
</evidence>
<evidence type="ECO:0000313" key="12">
    <source>
        <dbReference type="EMBL" id="MFC3862784.1"/>
    </source>
</evidence>
<dbReference type="Proteomes" id="UP001595748">
    <property type="component" value="Unassembled WGS sequence"/>
</dbReference>
<dbReference type="SMART" id="SM00487">
    <property type="entry name" value="DEXDc"/>
    <property type="match status" value="1"/>
</dbReference>
<keyword evidence="9" id="KW-0051">Antiviral defense</keyword>
<evidence type="ECO:0000256" key="5">
    <source>
        <dbReference type="ARBA" id="ARBA00022741"/>
    </source>
</evidence>
<evidence type="ECO:0000256" key="4">
    <source>
        <dbReference type="ARBA" id="ARBA00022723"/>
    </source>
</evidence>
<evidence type="ECO:0000259" key="11">
    <source>
        <dbReference type="PROSITE" id="PS51643"/>
    </source>
</evidence>
<dbReference type="InterPro" id="IPR038257">
    <property type="entry name" value="CRISPR-assoc_Cas3_HD_sf"/>
</dbReference>
<evidence type="ECO:0000256" key="7">
    <source>
        <dbReference type="ARBA" id="ARBA00022806"/>
    </source>
</evidence>
<sequence>MDIKTELESIFGNGKKPYAAYPYQIQVARALLDGKNIILRAPTGAGKTEAALGPFLLAREHERDFLDFPRRCIIASPMRTLAKDLFERAQKAAPNLTVKLHTGEDPTDPLLEADILITTYDQLLSNYLHVPYSQSWRSRNIGAGGVVASYIVLDEFHLFDPVRAFRTTLEMARALHGITPFVFMTATMSAKLTEKLAKAVGAEFVTPSETELATMQSQQKIRSIRRVDAVLMAEAVANAHEQRSIAIANTVGRVQALYADLQRLKVEGHSRLKDTKLVMIHSRYFPTHRNAHEVRLKALLHRDSKENVILVASQAVEVGIDISSEQLHTELCPANALLQRAGRNARYAGEIGVVSVYDLPRDENDEWQMLPYAKPPLKNGKDDAERLVQIQVLKDTWEALADLPSPVKPEDEESLVDRVHTAGDLANWQGYEQSRTSTFRDKMIAAFGGERAARSDLIRDIQNISVLMVKGGTELSSWAEVNRHERLSVTWVNFAALEENRQKLGLEHDLAENWLVKVPCETESEAKAAESETRQPTKLNWIPATNAAELQGQPLVLVNPKFIFYNRNEGFRWEAPEGGRLGVNEVDIPEGHAPRPTGEGGDYWYVYETYEEHIQRVLSSAEKHASDVWHICLKVDKKFGLPIGTTTLALKATIAAHDIGKLSEGWQNWTRGWQAKQVKHYGSQPLWDGKSTAKGQAAGEYCAHTDYHPKYDKQRNKDFDRQGRRPPHAGESAAIFMAAFGGVLKQRIGDEAKTKSIVYGVAGAVARHHSAAATGETSAWKLDADAAAEARRVFSEIAGDELDAAVMEKLQQSGIKAVLKPLPLAPTNSLAWLIYTLASRALRLGDTRSFEDVRQKKEAES</sequence>
<organism evidence="12 13">
    <name type="scientific">Deinococcus antarcticus</name>
    <dbReference type="NCBI Taxonomy" id="1298767"/>
    <lineage>
        <taxon>Bacteria</taxon>
        <taxon>Thermotogati</taxon>
        <taxon>Deinococcota</taxon>
        <taxon>Deinococci</taxon>
        <taxon>Deinococcales</taxon>
        <taxon>Deinococcaceae</taxon>
        <taxon>Deinococcus</taxon>
    </lineage>
</organism>
<evidence type="ECO:0000256" key="6">
    <source>
        <dbReference type="ARBA" id="ARBA00022801"/>
    </source>
</evidence>
<name>A0ABV8ABF3_9DEIO</name>
<dbReference type="InterPro" id="IPR050079">
    <property type="entry name" value="DEAD_box_RNA_helicase"/>
</dbReference>
<dbReference type="PANTHER" id="PTHR47959">
    <property type="entry name" value="ATP-DEPENDENT RNA HELICASE RHLE-RELATED"/>
    <property type="match status" value="1"/>
</dbReference>
<dbReference type="PROSITE" id="PS51643">
    <property type="entry name" value="HD_CAS3"/>
    <property type="match status" value="1"/>
</dbReference>
<keyword evidence="3" id="KW-0540">Nuclease</keyword>
<keyword evidence="7" id="KW-0347">Helicase</keyword>
<evidence type="ECO:0000256" key="1">
    <source>
        <dbReference type="ARBA" id="ARBA00006847"/>
    </source>
</evidence>
<comment type="similarity">
    <text evidence="1">In the N-terminal section; belongs to the CRISPR-associated nuclease Cas3-HD family.</text>
</comment>
<evidence type="ECO:0000256" key="8">
    <source>
        <dbReference type="ARBA" id="ARBA00022840"/>
    </source>
</evidence>
<keyword evidence="4" id="KW-0479">Metal-binding</keyword>
<evidence type="ECO:0000313" key="13">
    <source>
        <dbReference type="Proteomes" id="UP001595748"/>
    </source>
</evidence>
<dbReference type="PROSITE" id="PS51192">
    <property type="entry name" value="HELICASE_ATP_BIND_1"/>
    <property type="match status" value="1"/>
</dbReference>
<keyword evidence="13" id="KW-1185">Reference proteome</keyword>
<feature type="domain" description="Helicase ATP-binding" evidence="10">
    <location>
        <begin position="28"/>
        <end position="206"/>
    </location>
</feature>
<dbReference type="InterPro" id="IPR011545">
    <property type="entry name" value="DEAD/DEAH_box_helicase_dom"/>
</dbReference>
<accession>A0ABV8ABF3</accession>
<dbReference type="PANTHER" id="PTHR47959:SF16">
    <property type="entry name" value="CRISPR-ASSOCIATED NUCLEASE_HELICASE CAS3-RELATED"/>
    <property type="match status" value="1"/>
</dbReference>
<evidence type="ECO:0000256" key="9">
    <source>
        <dbReference type="ARBA" id="ARBA00023118"/>
    </source>
</evidence>
<dbReference type="Gene3D" id="3.40.50.300">
    <property type="entry name" value="P-loop containing nucleotide triphosphate hydrolases"/>
    <property type="match status" value="2"/>
</dbReference>
<evidence type="ECO:0000256" key="2">
    <source>
        <dbReference type="ARBA" id="ARBA00009046"/>
    </source>
</evidence>
<dbReference type="Pfam" id="PF22590">
    <property type="entry name" value="Cas3-like_C_2"/>
    <property type="match status" value="1"/>
</dbReference>
<dbReference type="Gene3D" id="1.10.3210.30">
    <property type="match status" value="1"/>
</dbReference>
<dbReference type="RefSeq" id="WP_380080722.1">
    <property type="nucleotide sequence ID" value="NZ_JBHRZF010000215.1"/>
</dbReference>
<keyword evidence="8" id="KW-0067">ATP-binding</keyword>
<reference evidence="13" key="1">
    <citation type="journal article" date="2019" name="Int. J. Syst. Evol. Microbiol.">
        <title>The Global Catalogue of Microorganisms (GCM) 10K type strain sequencing project: providing services to taxonomists for standard genome sequencing and annotation.</title>
        <authorList>
            <consortium name="The Broad Institute Genomics Platform"/>
            <consortium name="The Broad Institute Genome Sequencing Center for Infectious Disease"/>
            <person name="Wu L."/>
            <person name="Ma J."/>
        </authorList>
    </citation>
    <scope>NUCLEOTIDE SEQUENCE [LARGE SCALE GENOMIC DNA]</scope>
    <source>
        <strain evidence="13">CCTCC AB 2013263</strain>
    </source>
</reference>
<comment type="caution">
    <text evidence="12">The sequence shown here is derived from an EMBL/GenBank/DDBJ whole genome shotgun (WGS) entry which is preliminary data.</text>
</comment>
<dbReference type="InterPro" id="IPR027417">
    <property type="entry name" value="P-loop_NTPase"/>
</dbReference>
<feature type="domain" description="HD Cas3-type" evidence="11">
    <location>
        <begin position="603"/>
        <end position="849"/>
    </location>
</feature>
<proteinExistence type="inferred from homology"/>
<dbReference type="SUPFAM" id="SSF52540">
    <property type="entry name" value="P-loop containing nucleoside triphosphate hydrolases"/>
    <property type="match status" value="1"/>
</dbReference>
<dbReference type="NCBIfam" id="TIGR01587">
    <property type="entry name" value="cas3_core"/>
    <property type="match status" value="1"/>
</dbReference>
<dbReference type="InterPro" id="IPR054712">
    <property type="entry name" value="Cas3-like_dom"/>
</dbReference>
<protein>
    <submittedName>
        <fullName evidence="12">CRISPR-associated helicase Cas3</fullName>
    </submittedName>
</protein>
<gene>
    <name evidence="12" type="primary">cas3</name>
    <name evidence="12" type="ORF">ACFOPQ_18630</name>
</gene>
<comment type="similarity">
    <text evidence="2">In the central section; belongs to the CRISPR-associated helicase Cas3 family.</text>
</comment>
<dbReference type="InterPro" id="IPR006474">
    <property type="entry name" value="Helicase_Cas3_CRISPR-ass_core"/>
</dbReference>
<dbReference type="InterPro" id="IPR006483">
    <property type="entry name" value="CRISPR-assoc_Cas3_HD"/>
</dbReference>
<dbReference type="Pfam" id="PF00270">
    <property type="entry name" value="DEAD"/>
    <property type="match status" value="1"/>
</dbReference>